<protein>
    <recommendedName>
        <fullName evidence="3">lipoyl(octanoyl) transferase</fullName>
        <ecNumber evidence="3">2.3.1.181</ecNumber>
    </recommendedName>
</protein>
<evidence type="ECO:0000256" key="4">
    <source>
        <dbReference type="ARBA" id="ARBA00022679"/>
    </source>
</evidence>
<sequence>MAEADYPAAIVVLNLFERWRITPATSTYRTVVNALLAQGHQAALFSNEASERFSESRMNLDTVLQSMARQGNNEQAETLRLALGDSSALSETSVTSAQPASPLRQTQYLIRTLNQACAAEITSTDASRTVPGWLTVRRNADREEPLSHDEAMKRVSETGASCDLASATKGDYTHLPPVRAIYIPGFVPYDLGLALQEHLVKQRSDARAALRALSDSTSSSASTLSGHSSISPSTRQSTLEILAAQDTLLLLQHRPVYTEGRRHDTEDNLVATALRSLGADYHLTKRGGQITYHGPGQLVGYPILNLSSMNLASRCYVDKIQDSLISLLAARGILTVDPPENHTGVWADEYHKIASIGIQVRHRVSSHGFALNVEGRAMGGFRHIVACGIVGRNMTCLHDRLDPSGPFARHNPVFDGERDVKESVESVARSYKDHFASVFGRRVRETSEEEFAFELVEETDRARLREKLNVEVGEEERVVKSVMVDGVMVRVE</sequence>
<dbReference type="eggNOG" id="KOG0325">
    <property type="taxonomic scope" value="Eukaryota"/>
</dbReference>
<dbReference type="PROSITE" id="PS01313">
    <property type="entry name" value="LIPB"/>
    <property type="match status" value="1"/>
</dbReference>
<dbReference type="InterPro" id="IPR004143">
    <property type="entry name" value="BPL_LPL_catalytic"/>
</dbReference>
<evidence type="ECO:0000259" key="6">
    <source>
        <dbReference type="PROSITE" id="PS51733"/>
    </source>
</evidence>
<dbReference type="NCBIfam" id="TIGR00214">
    <property type="entry name" value="lipB"/>
    <property type="match status" value="1"/>
</dbReference>
<proteinExistence type="inferred from homology"/>
<dbReference type="Proteomes" id="UP000019377">
    <property type="component" value="Unassembled WGS sequence"/>
</dbReference>
<name>V5GM79_KALBG</name>
<feature type="domain" description="BPL/LPL catalytic" evidence="6">
    <location>
        <begin position="242"/>
        <end position="443"/>
    </location>
</feature>
<evidence type="ECO:0000313" key="7">
    <source>
        <dbReference type="EMBL" id="EST07062.1"/>
    </source>
</evidence>
<dbReference type="Pfam" id="PF21948">
    <property type="entry name" value="LplA-B_cat"/>
    <property type="match status" value="1"/>
</dbReference>
<keyword evidence="8" id="KW-1185">Reference proteome</keyword>
<organism evidence="7 8">
    <name type="scientific">Kalmanozyma brasiliensis (strain GHG001)</name>
    <name type="common">Yeast</name>
    <name type="synonym">Pseudozyma brasiliensis</name>
    <dbReference type="NCBI Taxonomy" id="1365824"/>
    <lineage>
        <taxon>Eukaryota</taxon>
        <taxon>Fungi</taxon>
        <taxon>Dikarya</taxon>
        <taxon>Basidiomycota</taxon>
        <taxon>Ustilaginomycotina</taxon>
        <taxon>Ustilaginomycetes</taxon>
        <taxon>Ustilaginales</taxon>
        <taxon>Ustilaginaceae</taxon>
        <taxon>Kalmanozyma</taxon>
    </lineage>
</organism>
<comment type="similarity">
    <text evidence="2">Belongs to the LipB family.</text>
</comment>
<dbReference type="EC" id="2.3.1.181" evidence="3"/>
<dbReference type="PANTHER" id="PTHR10993:SF7">
    <property type="entry name" value="LIPOYLTRANSFERASE 2, MITOCHONDRIAL-RELATED"/>
    <property type="match status" value="1"/>
</dbReference>
<dbReference type="STRING" id="1365824.V5GM79"/>
<keyword evidence="5" id="KW-0012">Acyltransferase</keyword>
<dbReference type="SUPFAM" id="SSF55681">
    <property type="entry name" value="Class II aaRS and biotin synthetases"/>
    <property type="match status" value="1"/>
</dbReference>
<keyword evidence="4" id="KW-0808">Transferase</keyword>
<dbReference type="Gene3D" id="3.30.930.10">
    <property type="entry name" value="Bira Bifunctional Protein, Domain 2"/>
    <property type="match status" value="1"/>
</dbReference>
<reference evidence="8" key="1">
    <citation type="journal article" date="2013" name="Genome Announc.">
        <title>Draft genome sequence of Pseudozyma brasiliensis sp. nov. strain GHG001, a high producer of endo-1,4-xylanase isolated from an insect pest of sugarcane.</title>
        <authorList>
            <person name="Oliveira J.V.D.C."/>
            <person name="dos Santos R.A.C."/>
            <person name="Borges T.A."/>
            <person name="Riano-Pachon D.M."/>
            <person name="Goldman G.H."/>
        </authorList>
    </citation>
    <scope>NUCLEOTIDE SEQUENCE [LARGE SCALE GENOMIC DNA]</scope>
    <source>
        <strain evidence="8">GHG001</strain>
    </source>
</reference>
<dbReference type="GO" id="GO:0033819">
    <property type="term" value="F:lipoyl(octanoyl) transferase activity"/>
    <property type="evidence" value="ECO:0007669"/>
    <property type="project" value="UniProtKB-EC"/>
</dbReference>
<dbReference type="GO" id="GO:0009249">
    <property type="term" value="P:protein lipoylation"/>
    <property type="evidence" value="ECO:0007669"/>
    <property type="project" value="InterPro"/>
</dbReference>
<dbReference type="UniPathway" id="UPA00538">
    <property type="reaction ID" value="UER00592"/>
</dbReference>
<dbReference type="AlphaFoldDB" id="V5GM79"/>
<evidence type="ECO:0000256" key="5">
    <source>
        <dbReference type="ARBA" id="ARBA00023315"/>
    </source>
</evidence>
<dbReference type="InterPro" id="IPR000544">
    <property type="entry name" value="Octanoyltransferase"/>
</dbReference>
<dbReference type="PROSITE" id="PS51733">
    <property type="entry name" value="BPL_LPL_CATALYTIC"/>
    <property type="match status" value="1"/>
</dbReference>
<dbReference type="PANTHER" id="PTHR10993">
    <property type="entry name" value="OCTANOYLTRANSFERASE"/>
    <property type="match status" value="1"/>
</dbReference>
<comment type="pathway">
    <text evidence="1">Protein modification; protein lipoylation via endogenous pathway; protein N(6)-(lipoyl)lysine from octanoyl-[acyl-carrier-protein]: step 1/2.</text>
</comment>
<dbReference type="InterPro" id="IPR045864">
    <property type="entry name" value="aa-tRNA-synth_II/BPL/LPL"/>
</dbReference>
<evidence type="ECO:0000313" key="8">
    <source>
        <dbReference type="Proteomes" id="UP000019377"/>
    </source>
</evidence>
<gene>
    <name evidence="7" type="ORF">PSEUBRA_SCAF22g00071</name>
</gene>
<evidence type="ECO:0000256" key="2">
    <source>
        <dbReference type="ARBA" id="ARBA00007907"/>
    </source>
</evidence>
<evidence type="ECO:0000256" key="1">
    <source>
        <dbReference type="ARBA" id="ARBA00004821"/>
    </source>
</evidence>
<dbReference type="OrthoDB" id="19908at2759"/>
<accession>V5GM79</accession>
<dbReference type="HOGENOM" id="CLU_554457_0_0_1"/>
<dbReference type="EMBL" id="KI545865">
    <property type="protein sequence ID" value="EST07062.1"/>
    <property type="molecule type" value="Genomic_DNA"/>
</dbReference>
<dbReference type="InterPro" id="IPR020605">
    <property type="entry name" value="Octanoyltransferase_CS"/>
</dbReference>
<evidence type="ECO:0000256" key="3">
    <source>
        <dbReference type="ARBA" id="ARBA00012334"/>
    </source>
</evidence>